<feature type="region of interest" description="Disordered" evidence="1">
    <location>
        <begin position="1"/>
        <end position="21"/>
    </location>
</feature>
<gene>
    <name evidence="2" type="ORF">ARMSODRAFT_1025167</name>
</gene>
<dbReference type="EMBL" id="KZ293470">
    <property type="protein sequence ID" value="PBK62038.1"/>
    <property type="molecule type" value="Genomic_DNA"/>
</dbReference>
<sequence>MPPCLRGSRNTTEAEKTLPGGLGALQTTFQVEGFVQAESGSDANQAKKKTAKKATQKEKAGQPKGCLKKGKALNAAADQPIPPINTSEDDTQEMPPQMRSRRTATPSIENTGIEEHDSSHRHGYPHHQQDPVPLRSTRVAIQELDENNEEHPFAASPLPPLSPHTLEGPEDAPPVSTPTRTIPTNVMSYQFVHFDPSRASSDESFPSVPGSPTSDIQSLPSSDSSGSESPSSVTDSSRNADDVWSFYIKEGESHVCKLCCAGNKRKKNSKDKMYSIKTSTTGL</sequence>
<name>A0A2H3B7M3_9AGAR</name>
<protein>
    <submittedName>
        <fullName evidence="2">Uncharacterized protein</fullName>
    </submittedName>
</protein>
<evidence type="ECO:0000256" key="1">
    <source>
        <dbReference type="SAM" id="MobiDB-lite"/>
    </source>
</evidence>
<feature type="compositionally biased region" description="Polar residues" evidence="1">
    <location>
        <begin position="177"/>
        <end position="188"/>
    </location>
</feature>
<organism evidence="2 3">
    <name type="scientific">Armillaria solidipes</name>
    <dbReference type="NCBI Taxonomy" id="1076256"/>
    <lineage>
        <taxon>Eukaryota</taxon>
        <taxon>Fungi</taxon>
        <taxon>Dikarya</taxon>
        <taxon>Basidiomycota</taxon>
        <taxon>Agaricomycotina</taxon>
        <taxon>Agaricomycetes</taxon>
        <taxon>Agaricomycetidae</taxon>
        <taxon>Agaricales</taxon>
        <taxon>Marasmiineae</taxon>
        <taxon>Physalacriaceae</taxon>
        <taxon>Armillaria</taxon>
    </lineage>
</organism>
<dbReference type="Proteomes" id="UP000218334">
    <property type="component" value="Unassembled WGS sequence"/>
</dbReference>
<reference evidence="3" key="1">
    <citation type="journal article" date="2017" name="Nat. Ecol. Evol.">
        <title>Genome expansion and lineage-specific genetic innovations in the forest pathogenic fungi Armillaria.</title>
        <authorList>
            <person name="Sipos G."/>
            <person name="Prasanna A.N."/>
            <person name="Walter M.C."/>
            <person name="O'Connor E."/>
            <person name="Balint B."/>
            <person name="Krizsan K."/>
            <person name="Kiss B."/>
            <person name="Hess J."/>
            <person name="Varga T."/>
            <person name="Slot J."/>
            <person name="Riley R."/>
            <person name="Boka B."/>
            <person name="Rigling D."/>
            <person name="Barry K."/>
            <person name="Lee J."/>
            <person name="Mihaltcheva S."/>
            <person name="LaButti K."/>
            <person name="Lipzen A."/>
            <person name="Waldron R."/>
            <person name="Moloney N.M."/>
            <person name="Sperisen C."/>
            <person name="Kredics L."/>
            <person name="Vagvoelgyi C."/>
            <person name="Patrignani A."/>
            <person name="Fitzpatrick D."/>
            <person name="Nagy I."/>
            <person name="Doyle S."/>
            <person name="Anderson J.B."/>
            <person name="Grigoriev I.V."/>
            <person name="Gueldener U."/>
            <person name="Muensterkoetter M."/>
            <person name="Nagy L.G."/>
        </authorList>
    </citation>
    <scope>NUCLEOTIDE SEQUENCE [LARGE SCALE GENOMIC DNA]</scope>
    <source>
        <strain evidence="3">28-4</strain>
    </source>
</reference>
<feature type="region of interest" description="Disordered" evidence="1">
    <location>
        <begin position="36"/>
        <end position="240"/>
    </location>
</feature>
<evidence type="ECO:0000313" key="3">
    <source>
        <dbReference type="Proteomes" id="UP000218334"/>
    </source>
</evidence>
<evidence type="ECO:0000313" key="2">
    <source>
        <dbReference type="EMBL" id="PBK62038.1"/>
    </source>
</evidence>
<dbReference type="AlphaFoldDB" id="A0A2H3B7M3"/>
<proteinExistence type="predicted"/>
<keyword evidence="3" id="KW-1185">Reference proteome</keyword>
<feature type="compositionally biased region" description="Low complexity" evidence="1">
    <location>
        <begin position="214"/>
        <end position="237"/>
    </location>
</feature>
<accession>A0A2H3B7M3</accession>